<organism evidence="3 4">
    <name type="scientific">Epichloe festucae (strain Fl1)</name>
    <dbReference type="NCBI Taxonomy" id="877507"/>
    <lineage>
        <taxon>Eukaryota</taxon>
        <taxon>Fungi</taxon>
        <taxon>Dikarya</taxon>
        <taxon>Ascomycota</taxon>
        <taxon>Pezizomycotina</taxon>
        <taxon>Sordariomycetes</taxon>
        <taxon>Hypocreomycetidae</taxon>
        <taxon>Hypocreales</taxon>
        <taxon>Clavicipitaceae</taxon>
        <taxon>Epichloe</taxon>
    </lineage>
</organism>
<sequence length="387" mass="43475">MATNDQQPMQIRDDPEQGNEGPTENFHELHSMFRTSVEFMDRLLVQISARVPTTSSAAHAFSQSDEILQKDGEILDLKTELVSAGKKIEDGSSKIRELEAQLHTLQDANKKLKASEGKLRKVILGSKEVYQTLDSDMVQLFGLLYQALQVVAHSRIFNYNAPTDSSVIPTESESANFSRAWTCKNKTARRFMVQEQLSYWIHVHVLSVDTFGLGQMLMTNSRCPLNYYESKLQDLEAFLRNEAVSDEALTDWRLATMACTQQVQAPPGVETSLSNFICATLKPALKTGCADGQVQSLRKDVARMCRVAYELRLLMRRSKDDYWCDVYSRGTRVELDDVDIHAVEHGSEPSALVAYTLFGALSKHAKHRGEEPVVLEKARVVVQGIIT</sequence>
<dbReference type="Proteomes" id="UP000594364">
    <property type="component" value="Chromosome 2"/>
</dbReference>
<reference evidence="3 4" key="1">
    <citation type="journal article" date="2018" name="PLoS Genet.">
        <title>Repeat elements organise 3D genome structure and mediate transcription in the filamentous fungus Epichloe festucae.</title>
        <authorList>
            <person name="Winter D.J."/>
            <person name="Ganley A.R.D."/>
            <person name="Young C.A."/>
            <person name="Liachko I."/>
            <person name="Schardl C.L."/>
            <person name="Dupont P.Y."/>
            <person name="Berry D."/>
            <person name="Ram A."/>
            <person name="Scott B."/>
            <person name="Cox M.P."/>
        </authorList>
    </citation>
    <scope>NUCLEOTIDE SEQUENCE [LARGE SCALE GENOMIC DNA]</scope>
    <source>
        <strain evidence="3 4">Fl1</strain>
    </source>
</reference>
<evidence type="ECO:0000313" key="3">
    <source>
        <dbReference type="EMBL" id="QPG97247.1"/>
    </source>
</evidence>
<feature type="region of interest" description="Disordered" evidence="2">
    <location>
        <begin position="1"/>
        <end position="25"/>
    </location>
</feature>
<protein>
    <submittedName>
        <fullName evidence="3">Uncharacterized protein</fullName>
    </submittedName>
</protein>
<evidence type="ECO:0000256" key="1">
    <source>
        <dbReference type="SAM" id="Coils"/>
    </source>
</evidence>
<feature type="coiled-coil region" evidence="1">
    <location>
        <begin position="88"/>
        <end position="118"/>
    </location>
</feature>
<gene>
    <name evidence="3" type="ORF">C2857_006026</name>
</gene>
<keyword evidence="4" id="KW-1185">Reference proteome</keyword>
<dbReference type="OrthoDB" id="5393537at2759"/>
<keyword evidence="1" id="KW-0175">Coiled coil</keyword>
<accession>A0A7S9KPV1</accession>
<evidence type="ECO:0000256" key="2">
    <source>
        <dbReference type="SAM" id="MobiDB-lite"/>
    </source>
</evidence>
<proteinExistence type="predicted"/>
<dbReference type="EMBL" id="CP031386">
    <property type="protein sequence ID" value="QPG97247.1"/>
    <property type="molecule type" value="Genomic_DNA"/>
</dbReference>
<name>A0A7S9KPV1_EPIFF</name>
<evidence type="ECO:0000313" key="4">
    <source>
        <dbReference type="Proteomes" id="UP000594364"/>
    </source>
</evidence>
<dbReference type="AlphaFoldDB" id="A0A7S9KPV1"/>